<keyword evidence="12" id="KW-1185">Reference proteome</keyword>
<dbReference type="PANTHER" id="PTHR33202:SF2">
    <property type="entry name" value="FERRIC UPTAKE REGULATION PROTEIN"/>
    <property type="match status" value="1"/>
</dbReference>
<evidence type="ECO:0000256" key="3">
    <source>
        <dbReference type="ARBA" id="ARBA00011738"/>
    </source>
</evidence>
<keyword evidence="4" id="KW-0963">Cytoplasm</keyword>
<dbReference type="CDD" id="cd07153">
    <property type="entry name" value="Fur_like"/>
    <property type="match status" value="1"/>
</dbReference>
<gene>
    <name evidence="11" type="ORF">ACFFFR_09270</name>
</gene>
<dbReference type="RefSeq" id="WP_377459820.1">
    <property type="nucleotide sequence ID" value="NZ_JBHLUB010000031.1"/>
</dbReference>
<dbReference type="PANTHER" id="PTHR33202">
    <property type="entry name" value="ZINC UPTAKE REGULATION PROTEIN"/>
    <property type="match status" value="1"/>
</dbReference>
<comment type="similarity">
    <text evidence="2">Belongs to the Fur family.</text>
</comment>
<comment type="subcellular location">
    <subcellularLocation>
        <location evidence="1">Cytoplasm</location>
    </subcellularLocation>
</comment>
<evidence type="ECO:0000256" key="1">
    <source>
        <dbReference type="ARBA" id="ARBA00004496"/>
    </source>
</evidence>
<keyword evidence="6" id="KW-0479">Metal-binding</keyword>
<dbReference type="SUPFAM" id="SSF46785">
    <property type="entry name" value="Winged helix' DNA-binding domain"/>
    <property type="match status" value="1"/>
</dbReference>
<evidence type="ECO:0000256" key="10">
    <source>
        <dbReference type="ARBA" id="ARBA00023163"/>
    </source>
</evidence>
<evidence type="ECO:0000256" key="7">
    <source>
        <dbReference type="ARBA" id="ARBA00022833"/>
    </source>
</evidence>
<evidence type="ECO:0000256" key="8">
    <source>
        <dbReference type="ARBA" id="ARBA00023015"/>
    </source>
</evidence>
<keyword evidence="9" id="KW-0238">DNA-binding</keyword>
<dbReference type="Pfam" id="PF01475">
    <property type="entry name" value="FUR"/>
    <property type="match status" value="1"/>
</dbReference>
<comment type="caution">
    <text evidence="11">The sequence shown here is derived from an EMBL/GenBank/DDBJ whole genome shotgun (WGS) entry which is preliminary data.</text>
</comment>
<dbReference type="InterPro" id="IPR043135">
    <property type="entry name" value="Fur_C"/>
</dbReference>
<reference evidence="11 12" key="1">
    <citation type="submission" date="2024-09" db="EMBL/GenBank/DDBJ databases">
        <authorList>
            <person name="Sun Q."/>
            <person name="Mori K."/>
        </authorList>
    </citation>
    <scope>NUCLEOTIDE SEQUENCE [LARGE SCALE GENOMIC DNA]</scope>
    <source>
        <strain evidence="11 12">NCAIM B.02604</strain>
    </source>
</reference>
<keyword evidence="7" id="KW-0862">Zinc</keyword>
<keyword evidence="8" id="KW-0805">Transcription regulation</keyword>
<dbReference type="Proteomes" id="UP001589862">
    <property type="component" value="Unassembled WGS sequence"/>
</dbReference>
<dbReference type="InterPro" id="IPR036390">
    <property type="entry name" value="WH_DNA-bd_sf"/>
</dbReference>
<evidence type="ECO:0000256" key="9">
    <source>
        <dbReference type="ARBA" id="ARBA00023125"/>
    </source>
</evidence>
<evidence type="ECO:0000256" key="4">
    <source>
        <dbReference type="ARBA" id="ARBA00022490"/>
    </source>
</evidence>
<accession>A0ABV6PBS0</accession>
<dbReference type="InterPro" id="IPR002481">
    <property type="entry name" value="FUR"/>
</dbReference>
<comment type="subunit">
    <text evidence="3">Homodimer.</text>
</comment>
<dbReference type="EMBL" id="JBHLUB010000031">
    <property type="protein sequence ID" value="MFC0582565.1"/>
    <property type="molecule type" value="Genomic_DNA"/>
</dbReference>
<proteinExistence type="inferred from homology"/>
<organism evidence="11 12">
    <name type="scientific">Micrococcoides hystricis</name>
    <dbReference type="NCBI Taxonomy" id="1572761"/>
    <lineage>
        <taxon>Bacteria</taxon>
        <taxon>Bacillati</taxon>
        <taxon>Actinomycetota</taxon>
        <taxon>Actinomycetes</taxon>
        <taxon>Micrococcales</taxon>
        <taxon>Micrococcaceae</taxon>
        <taxon>Micrococcoides</taxon>
    </lineage>
</organism>
<evidence type="ECO:0000256" key="5">
    <source>
        <dbReference type="ARBA" id="ARBA00022491"/>
    </source>
</evidence>
<evidence type="ECO:0000313" key="11">
    <source>
        <dbReference type="EMBL" id="MFC0582565.1"/>
    </source>
</evidence>
<dbReference type="InterPro" id="IPR036388">
    <property type="entry name" value="WH-like_DNA-bd_sf"/>
</dbReference>
<keyword evidence="10" id="KW-0804">Transcription</keyword>
<evidence type="ECO:0000313" key="12">
    <source>
        <dbReference type="Proteomes" id="UP001589862"/>
    </source>
</evidence>
<keyword evidence="5" id="KW-0678">Repressor</keyword>
<evidence type="ECO:0000256" key="2">
    <source>
        <dbReference type="ARBA" id="ARBA00007957"/>
    </source>
</evidence>
<protein>
    <submittedName>
        <fullName evidence="11">Fur family transcriptional regulator</fullName>
    </submittedName>
</protein>
<dbReference type="Gene3D" id="3.30.1490.190">
    <property type="match status" value="1"/>
</dbReference>
<name>A0ABV6PBS0_9MICC</name>
<dbReference type="Gene3D" id="1.10.10.10">
    <property type="entry name" value="Winged helix-like DNA-binding domain superfamily/Winged helix DNA-binding domain"/>
    <property type="match status" value="1"/>
</dbReference>
<sequence>MSEASGAQATAPKGRNTRQKRIVEQMLTGREDFVSAQELHQLIVDAGESVSLATVYRILQAQQQDGLVDVLRTADGEALYRKCADPGHHHHLVCRRCGAAEEVQAPTVEKWADRIAAEYGYTEIEHTIEVFGLCPRCSAAD</sequence>
<evidence type="ECO:0000256" key="6">
    <source>
        <dbReference type="ARBA" id="ARBA00022723"/>
    </source>
</evidence>